<proteinExistence type="predicted"/>
<comment type="caution">
    <text evidence="2">The sequence shown here is derived from an EMBL/GenBank/DDBJ whole genome shotgun (WGS) entry which is preliminary data.</text>
</comment>
<dbReference type="AlphaFoldDB" id="T1CHY9"/>
<name>T1CHY9_9ZZZZ</name>
<feature type="coiled-coil region" evidence="1">
    <location>
        <begin position="111"/>
        <end position="173"/>
    </location>
</feature>
<accession>T1CHY9</accession>
<keyword evidence="1" id="KW-0175">Coiled coil</keyword>
<organism evidence="2">
    <name type="scientific">mine drainage metagenome</name>
    <dbReference type="NCBI Taxonomy" id="410659"/>
    <lineage>
        <taxon>unclassified sequences</taxon>
        <taxon>metagenomes</taxon>
        <taxon>ecological metagenomes</taxon>
    </lineage>
</organism>
<sequence length="416" mass="47886">MHDAMFFKKPEAVKSVRYYELMHYVNSLFDSQVSKTVTAVDRSLSTLMVEAEKFADLSEKFYSADAEPDMEFIEHMSEGFIKSQKMVYSKSLSAILSERSAAMRITADTKYDEAKSRKEAFESMLQEVLRLNSKFSMILVGYSRQMDAFKKQFSRMDRELKQINEQLKGESEAVEAYNSISDQVSHMLSEIDALSHIRARKENQKIDRNIGSDEKLRSAISAIEAERSSYGSEKRALDDEESRLRHRLISLMQPLSRASRIYDHEAKNKIKMADYIGDSIAHLQDKEACAVFEAELRKMNEYVSKNPSKFKDNEAVMAQISDVLSSGIQGSIERIHLLEEKIGAVKEKIRHADSRLHEVVSEKDKLEERFGELVYTEEQMNRSYNEVLDSKGRIERLCLSAYRVRLEITELPAAEQ</sequence>
<evidence type="ECO:0000256" key="1">
    <source>
        <dbReference type="SAM" id="Coils"/>
    </source>
</evidence>
<evidence type="ECO:0000313" key="2">
    <source>
        <dbReference type="EMBL" id="EQD66970.1"/>
    </source>
</evidence>
<protein>
    <submittedName>
        <fullName evidence="2">Uncharacterized protein</fullName>
    </submittedName>
</protein>
<dbReference type="EMBL" id="AUZZ01000699">
    <property type="protein sequence ID" value="EQD66970.1"/>
    <property type="molecule type" value="Genomic_DNA"/>
</dbReference>
<gene>
    <name evidence="2" type="ORF">B2A_00912</name>
</gene>
<reference evidence="2" key="1">
    <citation type="submission" date="2013-08" db="EMBL/GenBank/DDBJ databases">
        <authorList>
            <person name="Mendez C."/>
            <person name="Richter M."/>
            <person name="Ferrer M."/>
            <person name="Sanchez J."/>
        </authorList>
    </citation>
    <scope>NUCLEOTIDE SEQUENCE</scope>
</reference>
<reference evidence="2" key="2">
    <citation type="journal article" date="2014" name="ISME J.">
        <title>Microbial stratification in low pH oxic and suboxic macroscopic growths along an acid mine drainage.</title>
        <authorList>
            <person name="Mendez-Garcia C."/>
            <person name="Mesa V."/>
            <person name="Sprenger R.R."/>
            <person name="Richter M."/>
            <person name="Diez M.S."/>
            <person name="Solano J."/>
            <person name="Bargiela R."/>
            <person name="Golyshina O.V."/>
            <person name="Manteca A."/>
            <person name="Ramos J.L."/>
            <person name="Gallego J.R."/>
            <person name="Llorente I."/>
            <person name="Martins Dos Santos V.A."/>
            <person name="Jensen O.N."/>
            <person name="Pelaez A.I."/>
            <person name="Sanchez J."/>
            <person name="Ferrer M."/>
        </authorList>
    </citation>
    <scope>NUCLEOTIDE SEQUENCE</scope>
</reference>